<reference evidence="2 3" key="1">
    <citation type="submission" date="2021-01" db="EMBL/GenBank/DDBJ databases">
        <title>Whole genome shotgun sequence of Catellatospora coxensis NBRC 107359.</title>
        <authorList>
            <person name="Komaki H."/>
            <person name="Tamura T."/>
        </authorList>
    </citation>
    <scope>NUCLEOTIDE SEQUENCE [LARGE SCALE GENOMIC DNA]</scope>
    <source>
        <strain evidence="2 3">NBRC 107359</strain>
    </source>
</reference>
<evidence type="ECO:0000313" key="2">
    <source>
        <dbReference type="EMBL" id="GIG07713.1"/>
    </source>
</evidence>
<feature type="transmembrane region" description="Helical" evidence="1">
    <location>
        <begin position="266"/>
        <end position="285"/>
    </location>
</feature>
<feature type="transmembrane region" description="Helical" evidence="1">
    <location>
        <begin position="224"/>
        <end position="245"/>
    </location>
</feature>
<evidence type="ECO:0000313" key="3">
    <source>
        <dbReference type="Proteomes" id="UP000630887"/>
    </source>
</evidence>
<dbReference type="RefSeq" id="WP_239167558.1">
    <property type="nucleotide sequence ID" value="NZ_BONI01000037.1"/>
</dbReference>
<feature type="transmembrane region" description="Helical" evidence="1">
    <location>
        <begin position="297"/>
        <end position="315"/>
    </location>
</feature>
<protein>
    <submittedName>
        <fullName evidence="2">Uncharacterized protein</fullName>
    </submittedName>
</protein>
<evidence type="ECO:0000256" key="1">
    <source>
        <dbReference type="SAM" id="Phobius"/>
    </source>
</evidence>
<dbReference type="AlphaFoldDB" id="A0A8J3P8U3"/>
<comment type="caution">
    <text evidence="2">The sequence shown here is derived from an EMBL/GenBank/DDBJ whole genome shotgun (WGS) entry which is preliminary data.</text>
</comment>
<dbReference type="Proteomes" id="UP000630887">
    <property type="component" value="Unassembled WGS sequence"/>
</dbReference>
<feature type="transmembrane region" description="Helical" evidence="1">
    <location>
        <begin position="74"/>
        <end position="92"/>
    </location>
</feature>
<feature type="transmembrane region" description="Helical" evidence="1">
    <location>
        <begin position="17"/>
        <end position="36"/>
    </location>
</feature>
<feature type="transmembrane region" description="Helical" evidence="1">
    <location>
        <begin position="99"/>
        <end position="117"/>
    </location>
</feature>
<feature type="transmembrane region" description="Helical" evidence="1">
    <location>
        <begin position="137"/>
        <end position="156"/>
    </location>
</feature>
<proteinExistence type="predicted"/>
<gene>
    <name evidence="2" type="ORF">Cco03nite_44130</name>
</gene>
<sequence>MTVAALPAPRTPAPPRAAGLALGFAACAAVALAAALRAPLATTVLGLIAFGVLHNVLELRYVAGRFAHVLTGRLLWTALALVTAIVFCRLLALRVPEIVLCYGVLAAGVWHAVPRRWLAPAGLGLAGAAAVSLTWPAYHFVVLAHLHNVVPLFFLWEWSRRLAGRERALFRAAQLGWVLLVPALLLAGVFDPLLADGSAAVVAFAGTPESIAAPVSPPGLTAGLRFLAVFAFLQAMHYVVWLGFLPRFAPDAAAAFEQRVPWLAGWRPWALGAAAALVLGGLFLVDYGQGRTMYQALASYHAYLEFPVLLALLFARPRPA</sequence>
<dbReference type="EMBL" id="BONI01000037">
    <property type="protein sequence ID" value="GIG07713.1"/>
    <property type="molecule type" value="Genomic_DNA"/>
</dbReference>
<organism evidence="2 3">
    <name type="scientific">Catellatospora coxensis</name>
    <dbReference type="NCBI Taxonomy" id="310354"/>
    <lineage>
        <taxon>Bacteria</taxon>
        <taxon>Bacillati</taxon>
        <taxon>Actinomycetota</taxon>
        <taxon>Actinomycetes</taxon>
        <taxon>Micromonosporales</taxon>
        <taxon>Micromonosporaceae</taxon>
        <taxon>Catellatospora</taxon>
    </lineage>
</organism>
<accession>A0A8J3P8U3</accession>
<keyword evidence="1" id="KW-0472">Membrane</keyword>
<feature type="transmembrane region" description="Helical" evidence="1">
    <location>
        <begin position="168"/>
        <end position="190"/>
    </location>
</feature>
<name>A0A8J3P8U3_9ACTN</name>
<keyword evidence="1" id="KW-0812">Transmembrane</keyword>
<keyword evidence="1" id="KW-1133">Transmembrane helix</keyword>
<keyword evidence="3" id="KW-1185">Reference proteome</keyword>